<keyword evidence="1" id="KW-0812">Transmembrane</keyword>
<gene>
    <name evidence="3" type="ORF">L2504_08460</name>
</gene>
<dbReference type="Gene3D" id="3.40.720.10">
    <property type="entry name" value="Alkaline Phosphatase, subunit A"/>
    <property type="match status" value="1"/>
</dbReference>
<comment type="caution">
    <text evidence="3">The sequence shown here is derived from an EMBL/GenBank/DDBJ whole genome shotgun (WGS) entry which is preliminary data.</text>
</comment>
<keyword evidence="4" id="KW-1185">Reference proteome</keyword>
<feature type="transmembrane region" description="Helical" evidence="1">
    <location>
        <begin position="78"/>
        <end position="101"/>
    </location>
</feature>
<dbReference type="CDD" id="cd16015">
    <property type="entry name" value="LTA_synthase"/>
    <property type="match status" value="1"/>
</dbReference>
<feature type="transmembrane region" description="Helical" evidence="1">
    <location>
        <begin position="499"/>
        <end position="519"/>
    </location>
</feature>
<accession>A0ABT4KBL5</accession>
<dbReference type="EMBL" id="JAKHMS010000027">
    <property type="protein sequence ID" value="MCZ3782158.1"/>
    <property type="molecule type" value="Genomic_DNA"/>
</dbReference>
<feature type="transmembrane region" description="Helical" evidence="1">
    <location>
        <begin position="231"/>
        <end position="249"/>
    </location>
</feature>
<dbReference type="RefSeq" id="WP_124032123.1">
    <property type="nucleotide sequence ID" value="NZ_CAKMAX010000051.1"/>
</dbReference>
<keyword evidence="1" id="KW-1133">Transmembrane helix</keyword>
<feature type="transmembrane region" description="Helical" evidence="1">
    <location>
        <begin position="394"/>
        <end position="410"/>
    </location>
</feature>
<keyword evidence="1" id="KW-0472">Membrane</keyword>
<sequence length="974" mass="110245">MHRLKSNLVWVALMLWVGIAQVYWQLGPHIASYSNASLHTSAYEVLKGLTLLGSDILILLLGYFLSQRSHRESTIIKAWLNALVLGVLASVLVALSTNQLAKVTVFHIDFFNATFPLLRNTYPLIFGSLLGLILTAVINDQKFIWRRPALIGIWLLIIIPLFWTPNIWGWTSNHLTLFYALLFVLGANVKQGSYHRKWLLITGLGLLITVILQGIMPFMSIDGRTTSRFTTPTNIFTVLAAYGIVKITVNHLEQPNWRSLYSYLTLIENTALLASVQLIVKLHNAYGSLKAGIITIIFLLFSLACSYVWCRLSTGNFAKQHLQRIDRFTGQSADEQLQLIKQRLNSWMPNIILGIISYLIAALSMLLMNDGFSVSPNVDATYNIFAYTFGQRELLLLFTAFLIFAVIKFIQALTNRYWIGLISVIAISAVFVVANHEKNVARNEPILPADLAMVRVAKNLFGMVDGIVWIVALVTLMILIAVTVWLEKTHPLRNAVGGVTQRLLFVLLAPCLFATAFLWNHQNTPFNNLMTSIDDQPMFYNQLSGARINGPLLQFMNNIDVTVMVKPAGYSQQAMDKIVHKYHLDAQQINRQRTNSFSKQTIIFNLSESFANPQRVPGVQLKNNPVPYITKLSKQNTGGLMISSGYGGGTANMEYMALTGFALTNFSPTLPTPYTQLVANLKNNPSIAQQFKSAIAIHPYNGAFYNRTEVYRKFGIDRFLYLGSKYPIRHQKKIDRSPYLSDQTSYQNVLDQLMNYHGGRFINLVTMQNHFPYNQHYYNEISKYQATKVSAGTDKSSVNDFATGIHHTDEAMKQFITAIDKIERPITVVFYGDHLPGIYGNEMTKDGLKLHETDYFIYSNRYAREHGARNFKQKTAYVAPNDFIAMAAKQTNSKVDWYQALLTRVYEQLPVITEDVQASGNVNAYNSNSRFITQKGKILKENQLTKKQKALLHDYRLVQYDVTAGKHYVVKTMK</sequence>
<feature type="transmembrane region" description="Helical" evidence="1">
    <location>
        <begin position="121"/>
        <end position="138"/>
    </location>
</feature>
<feature type="transmembrane region" description="Helical" evidence="1">
    <location>
        <begin position="467"/>
        <end position="487"/>
    </location>
</feature>
<evidence type="ECO:0000256" key="1">
    <source>
        <dbReference type="SAM" id="Phobius"/>
    </source>
</evidence>
<feature type="transmembrane region" description="Helical" evidence="1">
    <location>
        <begin position="347"/>
        <end position="368"/>
    </location>
</feature>
<dbReference type="InterPro" id="IPR017850">
    <property type="entry name" value="Alkaline_phosphatase_core_sf"/>
</dbReference>
<name>A0ABT4KBL5_9LACO</name>
<feature type="transmembrane region" description="Helical" evidence="1">
    <location>
        <begin position="417"/>
        <end position="434"/>
    </location>
</feature>
<evidence type="ECO:0000313" key="3">
    <source>
        <dbReference type="EMBL" id="MCZ3782158.1"/>
    </source>
</evidence>
<evidence type="ECO:0000259" key="2">
    <source>
        <dbReference type="Pfam" id="PF00884"/>
    </source>
</evidence>
<feature type="transmembrane region" description="Helical" evidence="1">
    <location>
        <begin position="198"/>
        <end position="219"/>
    </location>
</feature>
<proteinExistence type="predicted"/>
<dbReference type="InterPro" id="IPR000917">
    <property type="entry name" value="Sulfatase_N"/>
</dbReference>
<dbReference type="SUPFAM" id="SSF53649">
    <property type="entry name" value="Alkaline phosphatase-like"/>
    <property type="match status" value="1"/>
</dbReference>
<dbReference type="Proteomes" id="UP001527392">
    <property type="component" value="Unassembled WGS sequence"/>
</dbReference>
<feature type="transmembrane region" description="Helical" evidence="1">
    <location>
        <begin position="150"/>
        <end position="168"/>
    </location>
</feature>
<feature type="transmembrane region" description="Helical" evidence="1">
    <location>
        <begin position="174"/>
        <end position="191"/>
    </location>
</feature>
<feature type="transmembrane region" description="Helical" evidence="1">
    <location>
        <begin position="261"/>
        <end position="280"/>
    </location>
</feature>
<evidence type="ECO:0000313" key="4">
    <source>
        <dbReference type="Proteomes" id="UP001527392"/>
    </source>
</evidence>
<feature type="domain" description="Sulfatase N-terminal" evidence="2">
    <location>
        <begin position="600"/>
        <end position="891"/>
    </location>
</feature>
<feature type="transmembrane region" description="Helical" evidence="1">
    <location>
        <begin position="46"/>
        <end position="66"/>
    </location>
</feature>
<organism evidence="3 4">
    <name type="scientific">Limosilactobacillus vaginalis</name>
    <dbReference type="NCBI Taxonomy" id="1633"/>
    <lineage>
        <taxon>Bacteria</taxon>
        <taxon>Bacillati</taxon>
        <taxon>Bacillota</taxon>
        <taxon>Bacilli</taxon>
        <taxon>Lactobacillales</taxon>
        <taxon>Lactobacillaceae</taxon>
        <taxon>Limosilactobacillus</taxon>
    </lineage>
</organism>
<feature type="transmembrane region" description="Helical" evidence="1">
    <location>
        <begin position="7"/>
        <end position="26"/>
    </location>
</feature>
<reference evidence="3 4" key="1">
    <citation type="submission" date="2022-01" db="EMBL/GenBank/DDBJ databases">
        <title>VMRC isolate genome collection.</title>
        <authorList>
            <person name="France M."/>
            <person name="Rutt L."/>
            <person name="Humphrys M."/>
            <person name="Ravel J."/>
        </authorList>
    </citation>
    <scope>NUCLEOTIDE SEQUENCE [LARGE SCALE GENOMIC DNA]</scope>
    <source>
        <strain evidence="3 4">C0030B4</strain>
    </source>
</reference>
<dbReference type="Pfam" id="PF00884">
    <property type="entry name" value="Sulfatase"/>
    <property type="match status" value="1"/>
</dbReference>
<feature type="transmembrane region" description="Helical" evidence="1">
    <location>
        <begin position="292"/>
        <end position="310"/>
    </location>
</feature>
<protein>
    <submittedName>
        <fullName evidence="3">Sulfatase-like hydrolase/transferase</fullName>
    </submittedName>
</protein>